<feature type="region of interest" description="Disordered" evidence="2">
    <location>
        <begin position="870"/>
        <end position="911"/>
    </location>
</feature>
<dbReference type="NCBIfam" id="TIGR03361">
    <property type="entry name" value="VI_Rhs_Vgr"/>
    <property type="match status" value="1"/>
</dbReference>
<dbReference type="NCBIfam" id="TIGR01646">
    <property type="entry name" value="vgr_GE"/>
    <property type="match status" value="1"/>
</dbReference>
<feature type="domain" description="Putative type VI secretion system Rhs element associated Vgr" evidence="5">
    <location>
        <begin position="563"/>
        <end position="670"/>
    </location>
</feature>
<dbReference type="Pfam" id="PF13296">
    <property type="entry name" value="T6SS_Vgr"/>
    <property type="match status" value="1"/>
</dbReference>
<evidence type="ECO:0000259" key="4">
    <source>
        <dbReference type="Pfam" id="PF10106"/>
    </source>
</evidence>
<dbReference type="SUPFAM" id="SSF69255">
    <property type="entry name" value="gp5 N-terminal domain-like"/>
    <property type="match status" value="1"/>
</dbReference>
<reference evidence="6 7" key="1">
    <citation type="submission" date="2018-06" db="EMBL/GenBank/DDBJ databases">
        <title>Genomic Encyclopedia of Type Strains, Phase III (KMG-III): the genomes of soil and plant-associated and newly described type strains.</title>
        <authorList>
            <person name="Whitman W."/>
        </authorList>
    </citation>
    <scope>NUCLEOTIDE SEQUENCE [LARGE SCALE GENOMIC DNA]</scope>
    <source>
        <strain evidence="6 7">LMG 23644</strain>
    </source>
</reference>
<proteinExistence type="inferred from homology"/>
<dbReference type="Gene3D" id="4.10.220.110">
    <property type="match status" value="1"/>
</dbReference>
<dbReference type="Proteomes" id="UP000248918">
    <property type="component" value="Unassembled WGS sequence"/>
</dbReference>
<organism evidence="6 7">
    <name type="scientific">Paraburkholderia bryophila</name>
    <dbReference type="NCBI Taxonomy" id="420952"/>
    <lineage>
        <taxon>Bacteria</taxon>
        <taxon>Pseudomonadati</taxon>
        <taxon>Pseudomonadota</taxon>
        <taxon>Betaproteobacteria</taxon>
        <taxon>Burkholderiales</taxon>
        <taxon>Burkholderiaceae</taxon>
        <taxon>Paraburkholderia</taxon>
    </lineage>
</organism>
<feature type="domain" description="Gp5/Type VI secretion system Vgr protein OB-fold" evidence="3">
    <location>
        <begin position="493"/>
        <end position="534"/>
    </location>
</feature>
<dbReference type="InterPro" id="IPR028244">
    <property type="entry name" value="T6SS_Rhs_Vgr_dom"/>
</dbReference>
<dbReference type="AlphaFoldDB" id="A0A329B8N2"/>
<dbReference type="Gene3D" id="2.40.50.230">
    <property type="entry name" value="Gp5 N-terminal domain"/>
    <property type="match status" value="1"/>
</dbReference>
<dbReference type="OrthoDB" id="1907165at2"/>
<dbReference type="InterPro" id="IPR006531">
    <property type="entry name" value="Gp5/Vgr_OB"/>
</dbReference>
<evidence type="ECO:0000259" key="3">
    <source>
        <dbReference type="Pfam" id="PF04717"/>
    </source>
</evidence>
<dbReference type="SUPFAM" id="SSF69279">
    <property type="entry name" value="Phage tail proteins"/>
    <property type="match status" value="2"/>
</dbReference>
<evidence type="ECO:0000256" key="1">
    <source>
        <dbReference type="ARBA" id="ARBA00005558"/>
    </source>
</evidence>
<gene>
    <name evidence="6" type="ORF">BX591_1575</name>
</gene>
<dbReference type="Pfam" id="PF05954">
    <property type="entry name" value="Phage_GPD"/>
    <property type="match status" value="1"/>
</dbReference>
<comment type="caution">
    <text evidence="6">The sequence shown here is derived from an EMBL/GenBank/DDBJ whole genome shotgun (WGS) entry which is preliminary data.</text>
</comment>
<dbReference type="Pfam" id="PF04717">
    <property type="entry name" value="Phage_base_V"/>
    <property type="match status" value="1"/>
</dbReference>
<dbReference type="Gene3D" id="3.55.50.10">
    <property type="entry name" value="Baseplate protein-like domains"/>
    <property type="match status" value="1"/>
</dbReference>
<protein>
    <submittedName>
        <fullName evidence="6">Rhs element Vgr protein</fullName>
    </submittedName>
</protein>
<evidence type="ECO:0000256" key="2">
    <source>
        <dbReference type="SAM" id="MobiDB-lite"/>
    </source>
</evidence>
<sequence length="938" mass="101008">MSTNQTLKSFATGAVDWNNRPVGLNFGQAQRTVGHLLALHHATLHESLMSGISGHLTCVSAHDNLSPTLFIGRPVSVRIVTDRGQLHTINAIIKQVQTGQSDGDLTVYQLTVCDALSLMEKRTNSRLFRGKTVIDILFILLSEWRQRSPTLARAFEFDLSKLNANRYPAREITRQANEPDAAFIRRLLRREGITVFVKTGLAKQSSITDDAPVHTLVFCDNPMRLKQAAAGKVRLHPRDAGTEQRDTVTLFALHQRLIPGKTSRPSWDYKKARVDESVAIAKVDQGESGDDLAALLTDVEIEIPHVGDSWKDHDRITRDRMLAHEFEAEQYDGVSGVRDLAVGYWFTLTGDPALDMQPAEKRQFVVTSLTHDIWNNLPKGLTERAQALFQASHHLVLPTSAPVLALSREPDTRYKNIFTCVRRGVPLTPAYDPTVDLPPTHLLTGVVVAQEGDEVTCDELGRIFVQIQGLDPTDHAHAQGVGTKGYPGDSAPLRVASGLAGESFGHTFIPRAGMEVLLGSIGGDPDRLVILGVLANGRNTPTRFSHTGALPGNRYLSGVKTQEIKGSRYGGQLRFDDTPQQISVQLASQHGDSQLNLGYLTHPRDNGYGQHRGEGAELRTDAAAALRAAQGILLTTYARTQASGGQLDRDELLQLLGECSDLFKSLGDYAGQHGGQSPDASGQHAVASTFEDWAVGADEGKPESMSRFQGLMAFGAQAGSVNLTPKTHVTYAGENIDQVAQQNLQLASGQRLLASAGQGVHVFGRGEGVRAIAGNGPVVVQAQQDTVTVTGQKAVHVSSVGDEVIVSGKTIRLVAEDGSYLQIGGGVRVGSNGSFVAHTAGHDFLDPDTDHVDPPAFAEAGADQKFRLRYSGTDAGSGGSSDGKSGSATAHPVPNRPYEITLRDGQKITGTSDSEGLTDLLARDAMHIAHIQVFDAKE</sequence>
<dbReference type="Gene3D" id="2.30.110.50">
    <property type="match status" value="1"/>
</dbReference>
<accession>A0A329B8N2</accession>
<dbReference type="EMBL" id="QLTK01000057">
    <property type="protein sequence ID" value="RAS15636.1"/>
    <property type="molecule type" value="Genomic_DNA"/>
</dbReference>
<dbReference type="InterPro" id="IPR037026">
    <property type="entry name" value="Vgr_OB-fold_dom_sf"/>
</dbReference>
<evidence type="ECO:0000313" key="6">
    <source>
        <dbReference type="EMBL" id="RAS15636.1"/>
    </source>
</evidence>
<evidence type="ECO:0000259" key="5">
    <source>
        <dbReference type="Pfam" id="PF13296"/>
    </source>
</evidence>
<dbReference type="InterPro" id="IPR018769">
    <property type="entry name" value="VgrG2_DUF2345"/>
</dbReference>
<comment type="similarity">
    <text evidence="1">Belongs to the VgrG protein family.</text>
</comment>
<evidence type="ECO:0000313" key="7">
    <source>
        <dbReference type="Proteomes" id="UP000248918"/>
    </source>
</evidence>
<dbReference type="InterPro" id="IPR006533">
    <property type="entry name" value="T6SS_Vgr_RhsGE"/>
</dbReference>
<dbReference type="InterPro" id="IPR017847">
    <property type="entry name" value="T6SS_RhsGE_Vgr_subset"/>
</dbReference>
<dbReference type="Pfam" id="PF10106">
    <property type="entry name" value="DUF2345"/>
    <property type="match status" value="1"/>
</dbReference>
<feature type="domain" description="DUF2345" evidence="4">
    <location>
        <begin position="709"/>
        <end position="847"/>
    </location>
</feature>
<name>A0A329B8N2_9BURK</name>